<keyword evidence="2" id="KW-0472">Membrane</keyword>
<keyword evidence="2" id="KW-0812">Transmembrane</keyword>
<proteinExistence type="predicted"/>
<feature type="transmembrane region" description="Helical" evidence="2">
    <location>
        <begin position="244"/>
        <end position="267"/>
    </location>
</feature>
<dbReference type="EMBL" id="LWDF02000064">
    <property type="protein sequence ID" value="KAE8258594.1"/>
    <property type="molecule type" value="Genomic_DNA"/>
</dbReference>
<protein>
    <submittedName>
        <fullName evidence="3">Uncharacterized protein</fullName>
    </submittedName>
</protein>
<dbReference type="AlphaFoldDB" id="A0A177TW99"/>
<reference evidence="3" key="1">
    <citation type="submission" date="2016-04" db="EMBL/GenBank/DDBJ databases">
        <authorList>
            <person name="Nguyen H.D."/>
            <person name="Samba Siva P."/>
            <person name="Cullis J."/>
            <person name="Levesque C.A."/>
            <person name="Hambleton S."/>
        </authorList>
    </citation>
    <scope>NUCLEOTIDE SEQUENCE</scope>
    <source>
        <strain evidence="3">DAOMC 236416</strain>
    </source>
</reference>
<feature type="transmembrane region" description="Helical" evidence="2">
    <location>
        <begin position="144"/>
        <end position="163"/>
    </location>
</feature>
<feature type="compositionally biased region" description="Low complexity" evidence="1">
    <location>
        <begin position="388"/>
        <end position="399"/>
    </location>
</feature>
<evidence type="ECO:0000256" key="1">
    <source>
        <dbReference type="SAM" id="MobiDB-lite"/>
    </source>
</evidence>
<feature type="transmembrane region" description="Helical" evidence="2">
    <location>
        <begin position="215"/>
        <end position="232"/>
    </location>
</feature>
<feature type="transmembrane region" description="Helical" evidence="2">
    <location>
        <begin position="85"/>
        <end position="108"/>
    </location>
</feature>
<evidence type="ECO:0000313" key="4">
    <source>
        <dbReference type="Proteomes" id="UP000077521"/>
    </source>
</evidence>
<gene>
    <name evidence="3" type="ORF">A4X13_0g1587</name>
</gene>
<name>A0A177TW99_9BASI</name>
<feature type="transmembrane region" description="Helical" evidence="2">
    <location>
        <begin position="40"/>
        <end position="64"/>
    </location>
</feature>
<dbReference type="Proteomes" id="UP000077521">
    <property type="component" value="Unassembled WGS sequence"/>
</dbReference>
<organism evidence="3 4">
    <name type="scientific">Tilletia indica</name>
    <dbReference type="NCBI Taxonomy" id="43049"/>
    <lineage>
        <taxon>Eukaryota</taxon>
        <taxon>Fungi</taxon>
        <taxon>Dikarya</taxon>
        <taxon>Basidiomycota</taxon>
        <taxon>Ustilaginomycotina</taxon>
        <taxon>Exobasidiomycetes</taxon>
        <taxon>Tilletiales</taxon>
        <taxon>Tilletiaceae</taxon>
        <taxon>Tilletia</taxon>
    </lineage>
</organism>
<feature type="transmembrane region" description="Helical" evidence="2">
    <location>
        <begin position="175"/>
        <end position="194"/>
    </location>
</feature>
<comment type="caution">
    <text evidence="3">The sequence shown here is derived from an EMBL/GenBank/DDBJ whole genome shotgun (WGS) entry which is preliminary data.</text>
</comment>
<feature type="region of interest" description="Disordered" evidence="1">
    <location>
        <begin position="302"/>
        <end position="321"/>
    </location>
</feature>
<evidence type="ECO:0000256" key="2">
    <source>
        <dbReference type="SAM" id="Phobius"/>
    </source>
</evidence>
<feature type="region of interest" description="Disordered" evidence="1">
    <location>
        <begin position="381"/>
        <end position="449"/>
    </location>
</feature>
<reference evidence="3" key="2">
    <citation type="journal article" date="2019" name="IMA Fungus">
        <title>Genome sequencing and comparison of five Tilletia species to identify candidate genes for the detection of regulated species infecting wheat.</title>
        <authorList>
            <person name="Nguyen H.D.T."/>
            <person name="Sultana T."/>
            <person name="Kesanakurti P."/>
            <person name="Hambleton S."/>
        </authorList>
    </citation>
    <scope>NUCLEOTIDE SEQUENCE</scope>
    <source>
        <strain evidence="3">DAOMC 236416</strain>
    </source>
</reference>
<keyword evidence="2" id="KW-1133">Transmembrane helix</keyword>
<keyword evidence="4" id="KW-1185">Reference proteome</keyword>
<feature type="region of interest" description="Disordered" evidence="1">
    <location>
        <begin position="331"/>
        <end position="351"/>
    </location>
</feature>
<feature type="transmembrane region" description="Helical" evidence="2">
    <location>
        <begin position="114"/>
        <end position="132"/>
    </location>
</feature>
<accession>A0A177TW99</accession>
<sequence>MATSAAAEMAGVPMYKDLSLSTLQHLSSMLNDKILPTTPYFFHSATFIFFVFLWAFTLLISFAMRLGFGKRYTKMNFDQRRTSDIYVLNCVLTSVAAALQFACLGSFSLGFQRWQFDLVRVAALLVASNYVFEMIYRPRMRYPMIAHHILTLFLMMPTLSVLYEVKDPTMLLSGNMLMFLATLEQPTFLALLFYRLRFNQRLVNWTLRIASVQTVIFKSVAAAGAIAIWLKWQRFDKSTTSTAYNVLFWISIGALYITQWYGAIVTYKISYGLKKRYETPYTTDSTPGLEELQTVHTMNKFEHEVKKRRNPRSRYSGGTFLPDGIIPTRTSSIYSPSPSSSATPLPPMDTPSSMCIEVNPYATYTTTHPNAPVEAWQTNAAPNHVNHGRSGPPSSAASSVYEMPSSVLTHERRRDIESEIEAIASPAPTATQFPSQRRKPSHRHIGEMA</sequence>
<evidence type="ECO:0000313" key="3">
    <source>
        <dbReference type="EMBL" id="KAE8258594.1"/>
    </source>
</evidence>
<feature type="compositionally biased region" description="Low complexity" evidence="1">
    <location>
        <begin position="331"/>
        <end position="343"/>
    </location>
</feature>